<evidence type="ECO:0000259" key="2">
    <source>
        <dbReference type="PROSITE" id="PS50887"/>
    </source>
</evidence>
<dbReference type="EMBL" id="AP013066">
    <property type="protein sequence ID" value="BAN35840.1"/>
    <property type="molecule type" value="Genomic_DNA"/>
</dbReference>
<dbReference type="Gene3D" id="3.30.450.20">
    <property type="entry name" value="PAS domain"/>
    <property type="match status" value="2"/>
</dbReference>
<dbReference type="InterPro" id="IPR052155">
    <property type="entry name" value="Biofilm_reg_signaling"/>
</dbReference>
<dbReference type="InterPro" id="IPR000160">
    <property type="entry name" value="GGDEF_dom"/>
</dbReference>
<dbReference type="eggNOG" id="COG5001">
    <property type="taxonomic scope" value="Bacteria"/>
</dbReference>
<feature type="domain" description="EAL" evidence="1">
    <location>
        <begin position="623"/>
        <end position="875"/>
    </location>
</feature>
<dbReference type="SMART" id="SM00267">
    <property type="entry name" value="GGDEF"/>
    <property type="match status" value="1"/>
</dbReference>
<gene>
    <name evidence="3" type="ORF">SCD_n02029</name>
</gene>
<accession>S6AAG9</accession>
<name>S6AAG9_SULDS</name>
<dbReference type="CDD" id="cd00130">
    <property type="entry name" value="PAS"/>
    <property type="match status" value="1"/>
</dbReference>
<dbReference type="RefSeq" id="WP_009205035.1">
    <property type="nucleotide sequence ID" value="NC_022357.1"/>
</dbReference>
<dbReference type="SMART" id="SM00052">
    <property type="entry name" value="EAL"/>
    <property type="match status" value="1"/>
</dbReference>
<reference evidence="3 4" key="1">
    <citation type="journal article" date="2012" name="Appl. Environ. Microbiol.">
        <title>Draft genome sequence of a psychrotolerant sulfur-oxidizing bacterium, Sulfuricella denitrificans skB26, and proteomic insights into cold adaptation.</title>
        <authorList>
            <person name="Watanabe T."/>
            <person name="Kojima H."/>
            <person name="Fukui M."/>
        </authorList>
    </citation>
    <scope>NUCLEOTIDE SEQUENCE [LARGE SCALE GENOMIC DNA]</scope>
    <source>
        <strain evidence="4">skB26</strain>
    </source>
</reference>
<evidence type="ECO:0000313" key="4">
    <source>
        <dbReference type="Proteomes" id="UP000015559"/>
    </source>
</evidence>
<sequence>MFIKPGRVKFEAAQSDEELDLYRGYLETLGMVAGLLLEEASEQNLTEVMRLLAETTGVSCCSLFLNKLDDSGEACANLHCTSSTSTGVRLLSDSPKFHEFQYQNYPLLSDTLHVGMVLSKQISELPQAEATLFAGQQIHTVLCIPLLVSGEMEGFVGLFSRDTTRNWLPLEIKVLCTIANSLALALVRKRVEQSLAVVATRLRALVGATEDLVIEYDLMGQILNIWTDNQTFSLGLNDSLAGKTLQQSLPDDMAQAILLATPRVLASGNREIFEFTLSVDEEDRFFMGRLQMLPSETGKAKNLVALIRDATELIQEEARRQSMLETMNLLEEAIVDLSPEGWLLNFSSAWSKLCDIPVENGNKCLGTPLSEYIYPDDRASLGELIEQLASAQKHSDVIRFRLLPIQEDPIWVEARLLAHCSRQGNVIALRGVLRDITSSHLQEQRITQLALHDALTQLPNRILLEDHLHQAIARAERNKTKVALGFIDLDHFKHINDTLGHNAGDAVLVTLSKRLQSVLRGIDTLSRWGGDEFVVLLPDVNNEEDFRSVAERLRDVARDSIDLDGVETKITLSIGFAVYPDDADGPETLMSVADHTMFHAKSVGRNNVQFFQDIHDKTLDREHVQLQTRLSRAIQDGALQVFYQPVVDAETQRIVTFEALARWHDDQNGWVGPDVFIPLAEHLGIIQELGEQIFDHSLQRLKTWREVNKLVQVSVNVSRLQLFAPAFVQNLLKKVDDHGLKPQDVVLEITESVALLDLNYESKRLHELHAAGFPIAIDDFGTGYSALSQLHKMPVDILKIDTSFTSRMDTEDGRRIVQAIVQMADALNLKMVVEGVEKLETVHYLRGLGVSQMQGHYFSAAVPAGMCDSLLQNNQVLFK</sequence>
<dbReference type="AlphaFoldDB" id="S6AAG9"/>
<dbReference type="CDD" id="cd01948">
    <property type="entry name" value="EAL"/>
    <property type="match status" value="1"/>
</dbReference>
<dbReference type="GO" id="GO:0003824">
    <property type="term" value="F:catalytic activity"/>
    <property type="evidence" value="ECO:0007669"/>
    <property type="project" value="UniProtKB-ARBA"/>
</dbReference>
<dbReference type="InterPro" id="IPR000014">
    <property type="entry name" value="PAS"/>
</dbReference>
<dbReference type="FunFam" id="3.30.70.270:FF:000001">
    <property type="entry name" value="Diguanylate cyclase domain protein"/>
    <property type="match status" value="1"/>
</dbReference>
<dbReference type="GO" id="GO:0006355">
    <property type="term" value="P:regulation of DNA-templated transcription"/>
    <property type="evidence" value="ECO:0007669"/>
    <property type="project" value="InterPro"/>
</dbReference>
<dbReference type="PROSITE" id="PS50887">
    <property type="entry name" value="GGDEF"/>
    <property type="match status" value="1"/>
</dbReference>
<dbReference type="SMART" id="SM00065">
    <property type="entry name" value="GAF"/>
    <property type="match status" value="1"/>
</dbReference>
<dbReference type="Gene3D" id="3.30.450.40">
    <property type="match status" value="1"/>
</dbReference>
<dbReference type="NCBIfam" id="TIGR00254">
    <property type="entry name" value="GGDEF"/>
    <property type="match status" value="1"/>
</dbReference>
<dbReference type="STRING" id="1163617.SCD_n02029"/>
<dbReference type="InterPro" id="IPR003018">
    <property type="entry name" value="GAF"/>
</dbReference>
<organism evidence="3 4">
    <name type="scientific">Sulfuricella denitrificans (strain DSM 22764 / NBRC 105220 / skB26)</name>
    <dbReference type="NCBI Taxonomy" id="1163617"/>
    <lineage>
        <taxon>Bacteria</taxon>
        <taxon>Pseudomonadati</taxon>
        <taxon>Pseudomonadota</taxon>
        <taxon>Betaproteobacteria</taxon>
        <taxon>Nitrosomonadales</taxon>
        <taxon>Sulfuricellaceae</taxon>
        <taxon>Sulfuricella</taxon>
    </lineage>
</organism>
<dbReference type="eggNOG" id="COG2203">
    <property type="taxonomic scope" value="Bacteria"/>
</dbReference>
<dbReference type="InterPro" id="IPR035965">
    <property type="entry name" value="PAS-like_dom_sf"/>
</dbReference>
<dbReference type="KEGG" id="sdr:SCD_n02029"/>
<dbReference type="CDD" id="cd01949">
    <property type="entry name" value="GGDEF"/>
    <property type="match status" value="1"/>
</dbReference>
<dbReference type="InterPro" id="IPR029016">
    <property type="entry name" value="GAF-like_dom_sf"/>
</dbReference>
<evidence type="ECO:0000313" key="3">
    <source>
        <dbReference type="EMBL" id="BAN35840.1"/>
    </source>
</evidence>
<dbReference type="PANTHER" id="PTHR44757:SF2">
    <property type="entry name" value="BIOFILM ARCHITECTURE MAINTENANCE PROTEIN MBAA"/>
    <property type="match status" value="1"/>
</dbReference>
<dbReference type="InterPro" id="IPR029787">
    <property type="entry name" value="Nucleotide_cyclase"/>
</dbReference>
<dbReference type="PROSITE" id="PS50883">
    <property type="entry name" value="EAL"/>
    <property type="match status" value="1"/>
</dbReference>
<dbReference type="InterPro" id="IPR001633">
    <property type="entry name" value="EAL_dom"/>
</dbReference>
<protein>
    <submittedName>
        <fullName evidence="3">Uncharacterized protein</fullName>
    </submittedName>
</protein>
<dbReference type="SUPFAM" id="SSF141868">
    <property type="entry name" value="EAL domain-like"/>
    <property type="match status" value="1"/>
</dbReference>
<keyword evidence="4" id="KW-1185">Reference proteome</keyword>
<dbReference type="PANTHER" id="PTHR44757">
    <property type="entry name" value="DIGUANYLATE CYCLASE DGCP"/>
    <property type="match status" value="1"/>
</dbReference>
<dbReference type="Pfam" id="PF00990">
    <property type="entry name" value="GGDEF"/>
    <property type="match status" value="1"/>
</dbReference>
<dbReference type="SUPFAM" id="SSF55785">
    <property type="entry name" value="PYP-like sensor domain (PAS domain)"/>
    <property type="match status" value="2"/>
</dbReference>
<dbReference type="OrthoDB" id="8552299at2"/>
<feature type="domain" description="GGDEF" evidence="2">
    <location>
        <begin position="480"/>
        <end position="613"/>
    </location>
</feature>
<dbReference type="Pfam" id="PF00563">
    <property type="entry name" value="EAL"/>
    <property type="match status" value="1"/>
</dbReference>
<evidence type="ECO:0000259" key="1">
    <source>
        <dbReference type="PROSITE" id="PS50883"/>
    </source>
</evidence>
<proteinExistence type="predicted"/>
<dbReference type="Pfam" id="PF00989">
    <property type="entry name" value="PAS"/>
    <property type="match status" value="1"/>
</dbReference>
<dbReference type="InterPro" id="IPR035919">
    <property type="entry name" value="EAL_sf"/>
</dbReference>
<dbReference type="InterPro" id="IPR013767">
    <property type="entry name" value="PAS_fold"/>
</dbReference>
<dbReference type="SUPFAM" id="SSF55781">
    <property type="entry name" value="GAF domain-like"/>
    <property type="match status" value="1"/>
</dbReference>
<dbReference type="InterPro" id="IPR043128">
    <property type="entry name" value="Rev_trsase/Diguanyl_cyclase"/>
</dbReference>
<dbReference type="eggNOG" id="COG2202">
    <property type="taxonomic scope" value="Bacteria"/>
</dbReference>
<dbReference type="HOGENOM" id="CLU_000445_70_20_4"/>
<dbReference type="Proteomes" id="UP000015559">
    <property type="component" value="Chromosome"/>
</dbReference>
<dbReference type="SUPFAM" id="SSF55073">
    <property type="entry name" value="Nucleotide cyclase"/>
    <property type="match status" value="1"/>
</dbReference>
<dbReference type="Gene3D" id="3.20.20.450">
    <property type="entry name" value="EAL domain"/>
    <property type="match status" value="1"/>
</dbReference>
<dbReference type="Gene3D" id="3.30.70.270">
    <property type="match status" value="1"/>
</dbReference>
<dbReference type="Pfam" id="PF01590">
    <property type="entry name" value="GAF"/>
    <property type="match status" value="1"/>
</dbReference>